<dbReference type="PROSITE" id="PS50097">
    <property type="entry name" value="BTB"/>
    <property type="match status" value="1"/>
</dbReference>
<dbReference type="Gene3D" id="3.30.710.10">
    <property type="entry name" value="Potassium Channel Kv1.1, Chain A"/>
    <property type="match status" value="1"/>
</dbReference>
<dbReference type="Gene3D" id="1.25.10.10">
    <property type="entry name" value="Leucine-rich Repeat Variant"/>
    <property type="match status" value="2"/>
</dbReference>
<dbReference type="Pfam" id="PF00651">
    <property type="entry name" value="BTB"/>
    <property type="match status" value="1"/>
</dbReference>
<evidence type="ECO:0000313" key="6">
    <source>
        <dbReference type="Proteomes" id="UP001151760"/>
    </source>
</evidence>
<comment type="pathway">
    <text evidence="1">Protein modification; protein ubiquitination.</text>
</comment>
<gene>
    <name evidence="5" type="ORF">Tco_0628293</name>
</gene>
<dbReference type="InterPro" id="IPR011989">
    <property type="entry name" value="ARM-like"/>
</dbReference>
<sequence length="699" mass="78288">MASKRRSSNRKVKFPANPDDSKENVNNNKNNQSIEKDKEVKNVDGSELIDGKELRIIEKYIQVLKSGNSSQQDRMVSMNRLLQLSHSYGFTSLVIKSAGIPALVKQLQQQGNQKLQSTSALVITLMLSRGDTKDIRQPMLDAGAIPALISLLKTVVPKHNSNDLVKGIYHAALSISYLAKGSTSVKNETRINGGIPPLVRFLTSHDKKLTGVALLTLNELVLDLELNKLELIKCKALPFIIEMIDSKNAEFQLNSVGILVSLVASSNIQKLVLAAGALRRVMSLLRSQYEEICIEAVTFIRHVVSGSDYKDYPLEIHNAVEPLIALLRSKNDELQKNSSYALCKIAQDPGLYATFLHYKGISPLLDFLDVKDLQISSASAIYGFASGESAVAELIKKGAIQKLLSVVYIEHYPRMILQRIEDNITELTMELLTHYLAQSTGDVKDKMNLLLGMRYISSQETVRKLFASCQGDDLLVAELLNLLNTTDQELKTCACLALSKIAQNSSASCANAGQVRTSENFTNPPTHTDVNFIVQGKRFPSNREILIGKSEVFRAMFARGFKETLCKEVRIENITSDIFEMFLRFIHSGSVEIGLEYSPDLFEAADQYGLMELKELCVNRMSKEITACNLRILYDFAEFYTILTLKDCCVVFTLEHCEELHSNSGYERLFYEIIPEIRSFFERKVPKFAERASSEIKSF</sequence>
<name>A0ABQ4WQN6_9ASTR</name>
<dbReference type="InterPro" id="IPR044282">
    <property type="entry name" value="ABAP1/ARIA"/>
</dbReference>
<dbReference type="PANTHER" id="PTHR46710:SF11">
    <property type="entry name" value="ARMADILLO BTB ARABIDOPSIS PROTEIN 1"/>
    <property type="match status" value="1"/>
</dbReference>
<feature type="region of interest" description="Disordered" evidence="3">
    <location>
        <begin position="1"/>
        <end position="39"/>
    </location>
</feature>
<keyword evidence="2" id="KW-0677">Repeat</keyword>
<feature type="domain" description="BTB" evidence="4">
    <location>
        <begin position="528"/>
        <end position="595"/>
    </location>
</feature>
<evidence type="ECO:0000256" key="3">
    <source>
        <dbReference type="SAM" id="MobiDB-lite"/>
    </source>
</evidence>
<dbReference type="EMBL" id="BQNB010008835">
    <property type="protein sequence ID" value="GJS54931.1"/>
    <property type="molecule type" value="Genomic_DNA"/>
</dbReference>
<keyword evidence="6" id="KW-1185">Reference proteome</keyword>
<comment type="caution">
    <text evidence="5">The sequence shown here is derived from an EMBL/GenBank/DDBJ whole genome shotgun (WGS) entry which is preliminary data.</text>
</comment>
<dbReference type="PANTHER" id="PTHR46710">
    <property type="entry name" value="ARM REPEAT PROTEIN INTERACTING WITH ABF2"/>
    <property type="match status" value="1"/>
</dbReference>
<dbReference type="InterPro" id="IPR000210">
    <property type="entry name" value="BTB/POZ_dom"/>
</dbReference>
<dbReference type="SMART" id="SM00185">
    <property type="entry name" value="ARM"/>
    <property type="match status" value="8"/>
</dbReference>
<reference evidence="5" key="1">
    <citation type="journal article" date="2022" name="Int. J. Mol. Sci.">
        <title>Draft Genome of Tanacetum Coccineum: Genomic Comparison of Closely Related Tanacetum-Family Plants.</title>
        <authorList>
            <person name="Yamashiro T."/>
            <person name="Shiraishi A."/>
            <person name="Nakayama K."/>
            <person name="Satake H."/>
        </authorList>
    </citation>
    <scope>NUCLEOTIDE SEQUENCE</scope>
</reference>
<organism evidence="5 6">
    <name type="scientific">Tanacetum coccineum</name>
    <dbReference type="NCBI Taxonomy" id="301880"/>
    <lineage>
        <taxon>Eukaryota</taxon>
        <taxon>Viridiplantae</taxon>
        <taxon>Streptophyta</taxon>
        <taxon>Embryophyta</taxon>
        <taxon>Tracheophyta</taxon>
        <taxon>Spermatophyta</taxon>
        <taxon>Magnoliopsida</taxon>
        <taxon>eudicotyledons</taxon>
        <taxon>Gunneridae</taxon>
        <taxon>Pentapetalae</taxon>
        <taxon>asterids</taxon>
        <taxon>campanulids</taxon>
        <taxon>Asterales</taxon>
        <taxon>Asteraceae</taxon>
        <taxon>Asteroideae</taxon>
        <taxon>Anthemideae</taxon>
        <taxon>Anthemidinae</taxon>
        <taxon>Tanacetum</taxon>
    </lineage>
</organism>
<dbReference type="SUPFAM" id="SSF48371">
    <property type="entry name" value="ARM repeat"/>
    <property type="match status" value="1"/>
</dbReference>
<dbReference type="SMART" id="SM00225">
    <property type="entry name" value="BTB"/>
    <property type="match status" value="1"/>
</dbReference>
<dbReference type="InterPro" id="IPR000225">
    <property type="entry name" value="Armadillo"/>
</dbReference>
<evidence type="ECO:0000256" key="1">
    <source>
        <dbReference type="ARBA" id="ARBA00004906"/>
    </source>
</evidence>
<accession>A0ABQ4WQN6</accession>
<reference evidence="5" key="2">
    <citation type="submission" date="2022-01" db="EMBL/GenBank/DDBJ databases">
        <authorList>
            <person name="Yamashiro T."/>
            <person name="Shiraishi A."/>
            <person name="Satake H."/>
            <person name="Nakayama K."/>
        </authorList>
    </citation>
    <scope>NUCLEOTIDE SEQUENCE</scope>
</reference>
<dbReference type="Proteomes" id="UP001151760">
    <property type="component" value="Unassembled WGS sequence"/>
</dbReference>
<dbReference type="SUPFAM" id="SSF54695">
    <property type="entry name" value="POZ domain"/>
    <property type="match status" value="1"/>
</dbReference>
<proteinExistence type="predicted"/>
<dbReference type="InterPro" id="IPR011333">
    <property type="entry name" value="SKP1/BTB/POZ_sf"/>
</dbReference>
<dbReference type="InterPro" id="IPR016024">
    <property type="entry name" value="ARM-type_fold"/>
</dbReference>
<evidence type="ECO:0000256" key="2">
    <source>
        <dbReference type="ARBA" id="ARBA00022737"/>
    </source>
</evidence>
<protein>
    <submittedName>
        <fullName evidence="5">ARM repeat protein interacting with ABF2</fullName>
    </submittedName>
</protein>
<evidence type="ECO:0000259" key="4">
    <source>
        <dbReference type="PROSITE" id="PS50097"/>
    </source>
</evidence>
<evidence type="ECO:0000313" key="5">
    <source>
        <dbReference type="EMBL" id="GJS54931.1"/>
    </source>
</evidence>
<feature type="compositionally biased region" description="Basic residues" evidence="3">
    <location>
        <begin position="1"/>
        <end position="13"/>
    </location>
</feature>